<evidence type="ECO:0000313" key="2">
    <source>
        <dbReference type="EMBL" id="KAA3529756.1"/>
    </source>
</evidence>
<comment type="caution">
    <text evidence="2">The sequence shown here is derived from an EMBL/GenBank/DDBJ whole genome shotgun (WGS) entry which is preliminary data.</text>
</comment>
<dbReference type="InterPro" id="IPR029060">
    <property type="entry name" value="PIN-like_dom_sf"/>
</dbReference>
<dbReference type="Gene3D" id="3.40.50.1010">
    <property type="entry name" value="5'-nuclease"/>
    <property type="match status" value="1"/>
</dbReference>
<dbReference type="GeneID" id="60683868"/>
<dbReference type="RefSeq" id="WP_060718569.1">
    <property type="nucleotide sequence ID" value="NZ_CP055265.1"/>
</dbReference>
<dbReference type="EMBL" id="QUSG01000003">
    <property type="protein sequence ID" value="KAA3529756.1"/>
    <property type="molecule type" value="Genomic_DNA"/>
</dbReference>
<protein>
    <submittedName>
        <fullName evidence="2">Type II toxin-antitoxin system VapC family toxin</fullName>
    </submittedName>
</protein>
<dbReference type="SUPFAM" id="SSF88723">
    <property type="entry name" value="PIN domain-like"/>
    <property type="match status" value="1"/>
</dbReference>
<dbReference type="Pfam" id="PF01850">
    <property type="entry name" value="PIN"/>
    <property type="match status" value="1"/>
</dbReference>
<evidence type="ECO:0000259" key="1">
    <source>
        <dbReference type="Pfam" id="PF01850"/>
    </source>
</evidence>
<organism evidence="2 3">
    <name type="scientific">Agrobacterium vitis</name>
    <name type="common">Rhizobium vitis</name>
    <dbReference type="NCBI Taxonomy" id="373"/>
    <lineage>
        <taxon>Bacteria</taxon>
        <taxon>Pseudomonadati</taxon>
        <taxon>Pseudomonadota</taxon>
        <taxon>Alphaproteobacteria</taxon>
        <taxon>Hyphomicrobiales</taxon>
        <taxon>Rhizobiaceae</taxon>
        <taxon>Rhizobium/Agrobacterium group</taxon>
        <taxon>Agrobacterium</taxon>
    </lineage>
</organism>
<name>A0A368NQD5_AGRVI</name>
<gene>
    <name evidence="2" type="ORF">DXT89_08620</name>
</gene>
<sequence length="176" mass="19216">MTNGFLLDTCVLSETSRSRPNPSVVQFIETAPNLSIPVAALMEFQLGITELCARAPAKAVRLTAWYQALLSAGLPIIETCKNVAEVWGILAAEPRLKNLMIARPEAKKPRNGQDLHIAAASIVSQIPIATFNVRDFLLIDSCYQLPGVFNPLENRWYAQSVLKQSEAPPTGACSPR</sequence>
<evidence type="ECO:0000313" key="3">
    <source>
        <dbReference type="Proteomes" id="UP000436911"/>
    </source>
</evidence>
<accession>A0A368NQD5</accession>
<feature type="domain" description="PIN" evidence="1">
    <location>
        <begin position="6"/>
        <end position="134"/>
    </location>
</feature>
<proteinExistence type="predicted"/>
<dbReference type="Proteomes" id="UP000436911">
    <property type="component" value="Unassembled WGS sequence"/>
</dbReference>
<dbReference type="InterPro" id="IPR002716">
    <property type="entry name" value="PIN_dom"/>
</dbReference>
<dbReference type="OrthoDB" id="7161000at2"/>
<dbReference type="AlphaFoldDB" id="A0A368NQD5"/>
<reference evidence="2 3" key="1">
    <citation type="submission" date="2018-08" db="EMBL/GenBank/DDBJ databases">
        <title>Genome sequencing of Agrobacterium vitis strain ICMP 10754.</title>
        <authorList>
            <person name="Visnovsky S.B."/>
            <person name="Pitman A.R."/>
        </authorList>
    </citation>
    <scope>NUCLEOTIDE SEQUENCE [LARGE SCALE GENOMIC DNA]</scope>
    <source>
        <strain evidence="2 3">ICMP 10754</strain>
    </source>
</reference>